<keyword evidence="1" id="KW-0460">Magnesium</keyword>
<dbReference type="PANTHER" id="PTHR35901:SF1">
    <property type="entry name" value="EXONUCLEASE VAPC9"/>
    <property type="match status" value="1"/>
</dbReference>
<evidence type="ECO:0000259" key="2">
    <source>
        <dbReference type="Pfam" id="PF01850"/>
    </source>
</evidence>
<sequence>MIVADTNLIAYLAMPSPYTEAAERLLVREPEWVAPVLWRSEFRNVLALYLRKGLIRFEQALDIQAEMESLFQGKEYEVASLDVLSLVNQSECSAYDCEFVALAKGLGVKLVTMDHKLVSCFPDTATLLTDLKP</sequence>
<dbReference type="Pfam" id="PF01850">
    <property type="entry name" value="PIN"/>
    <property type="match status" value="1"/>
</dbReference>
<dbReference type="InterPro" id="IPR044153">
    <property type="entry name" value="PIN_Pae0151-like"/>
</dbReference>
<evidence type="ECO:0000313" key="4">
    <source>
        <dbReference type="Proteomes" id="UP001321825"/>
    </source>
</evidence>
<evidence type="ECO:0000256" key="1">
    <source>
        <dbReference type="ARBA" id="ARBA00022842"/>
    </source>
</evidence>
<name>A0AAU9CIA2_9GAMM</name>
<feature type="domain" description="PIN" evidence="2">
    <location>
        <begin position="2"/>
        <end position="117"/>
    </location>
</feature>
<accession>A0AAU9CIA2</accession>
<dbReference type="CDD" id="cd09873">
    <property type="entry name" value="PIN_Pae0151-like"/>
    <property type="match status" value="1"/>
</dbReference>
<dbReference type="Proteomes" id="UP001321825">
    <property type="component" value="Chromosome"/>
</dbReference>
<dbReference type="InterPro" id="IPR051619">
    <property type="entry name" value="TypeII_TA_RNase_PINc/VapC"/>
</dbReference>
<evidence type="ECO:0000313" key="3">
    <source>
        <dbReference type="EMBL" id="BCX82730.1"/>
    </source>
</evidence>
<dbReference type="RefSeq" id="WP_317705118.1">
    <property type="nucleotide sequence ID" value="NZ_AP024714.1"/>
</dbReference>
<dbReference type="InterPro" id="IPR029060">
    <property type="entry name" value="PIN-like_dom_sf"/>
</dbReference>
<gene>
    <name evidence="3" type="ORF">MIT9_P2316</name>
</gene>
<organism evidence="3 4">
    <name type="scientific">Methylomarinovum caldicuralii</name>
    <dbReference type="NCBI Taxonomy" id="438856"/>
    <lineage>
        <taxon>Bacteria</taxon>
        <taxon>Pseudomonadati</taxon>
        <taxon>Pseudomonadota</taxon>
        <taxon>Gammaproteobacteria</taxon>
        <taxon>Methylococcales</taxon>
        <taxon>Methylothermaceae</taxon>
        <taxon>Methylomarinovum</taxon>
    </lineage>
</organism>
<dbReference type="AlphaFoldDB" id="A0AAU9CIA2"/>
<dbReference type="KEGG" id="mcau:MIT9_P2316"/>
<dbReference type="EMBL" id="AP024714">
    <property type="protein sequence ID" value="BCX82730.1"/>
    <property type="molecule type" value="Genomic_DNA"/>
</dbReference>
<proteinExistence type="predicted"/>
<dbReference type="InterPro" id="IPR002716">
    <property type="entry name" value="PIN_dom"/>
</dbReference>
<dbReference type="PANTHER" id="PTHR35901">
    <property type="entry name" value="RIBONUCLEASE VAPC3"/>
    <property type="match status" value="1"/>
</dbReference>
<protein>
    <recommendedName>
        <fullName evidence="2">PIN domain-containing protein</fullName>
    </recommendedName>
</protein>
<keyword evidence="4" id="KW-1185">Reference proteome</keyword>
<reference evidence="4" key="1">
    <citation type="journal article" date="2024" name="Int. J. Syst. Evol. Microbiol.">
        <title>Methylomarinovum tepidoasis sp. nov., a moderately thermophilic methanotroph of the family Methylothermaceae isolated from a deep-sea hydrothermal field.</title>
        <authorList>
            <person name="Hirayama H."/>
            <person name="Takaki Y."/>
            <person name="Abe M."/>
            <person name="Miyazaki M."/>
            <person name="Uematsu K."/>
            <person name="Matsui Y."/>
            <person name="Takai K."/>
        </authorList>
    </citation>
    <scope>NUCLEOTIDE SEQUENCE [LARGE SCALE GENOMIC DNA]</scope>
    <source>
        <strain evidence="4">IT-9</strain>
    </source>
</reference>
<dbReference type="Gene3D" id="3.40.50.1010">
    <property type="entry name" value="5'-nuclease"/>
    <property type="match status" value="1"/>
</dbReference>
<dbReference type="SUPFAM" id="SSF88723">
    <property type="entry name" value="PIN domain-like"/>
    <property type="match status" value="1"/>
</dbReference>